<keyword evidence="2" id="KW-1185">Reference proteome</keyword>
<dbReference type="Proteomes" id="UP001430953">
    <property type="component" value="Unassembled WGS sequence"/>
</dbReference>
<evidence type="ECO:0000313" key="1">
    <source>
        <dbReference type="EMBL" id="KAL0128708.1"/>
    </source>
</evidence>
<name>A0AAW2GM70_9HYME</name>
<evidence type="ECO:0008006" key="3">
    <source>
        <dbReference type="Google" id="ProtNLM"/>
    </source>
</evidence>
<protein>
    <recommendedName>
        <fullName evidence="3">Ribosomal protein S21</fullName>
    </recommendedName>
</protein>
<dbReference type="AlphaFoldDB" id="A0AAW2GM70"/>
<evidence type="ECO:0000313" key="2">
    <source>
        <dbReference type="Proteomes" id="UP001430953"/>
    </source>
</evidence>
<gene>
    <name evidence="1" type="ORF">PUN28_003817</name>
</gene>
<reference evidence="1 2" key="1">
    <citation type="submission" date="2023-03" db="EMBL/GenBank/DDBJ databases">
        <title>High recombination rates correlate with genetic variation in Cardiocondyla obscurior ants.</title>
        <authorList>
            <person name="Errbii M."/>
        </authorList>
    </citation>
    <scope>NUCLEOTIDE SEQUENCE [LARGE SCALE GENOMIC DNA]</scope>
    <source>
        <strain evidence="1">Alpha-2009</strain>
        <tissue evidence="1">Whole body</tissue>
    </source>
</reference>
<sequence>MAAKYSPTVLYCRGSSSARSANVVARGRTCACGCVRADDATGRDAKRDGNRASYGCALRITVTGLLCVRIGAIVVLLKQVPEGLRCIGRDVLRSSRTTLEAADRDPRELKENREEKINAERDYRHFRKKKKKKKMRRKISLSLSLLERARKSKKNKFN</sequence>
<organism evidence="1 2">
    <name type="scientific">Cardiocondyla obscurior</name>
    <dbReference type="NCBI Taxonomy" id="286306"/>
    <lineage>
        <taxon>Eukaryota</taxon>
        <taxon>Metazoa</taxon>
        <taxon>Ecdysozoa</taxon>
        <taxon>Arthropoda</taxon>
        <taxon>Hexapoda</taxon>
        <taxon>Insecta</taxon>
        <taxon>Pterygota</taxon>
        <taxon>Neoptera</taxon>
        <taxon>Endopterygota</taxon>
        <taxon>Hymenoptera</taxon>
        <taxon>Apocrita</taxon>
        <taxon>Aculeata</taxon>
        <taxon>Formicoidea</taxon>
        <taxon>Formicidae</taxon>
        <taxon>Myrmicinae</taxon>
        <taxon>Cardiocondyla</taxon>
    </lineage>
</organism>
<dbReference type="EMBL" id="JADYXP020000003">
    <property type="protein sequence ID" value="KAL0128708.1"/>
    <property type="molecule type" value="Genomic_DNA"/>
</dbReference>
<accession>A0AAW2GM70</accession>
<proteinExistence type="predicted"/>
<comment type="caution">
    <text evidence="1">The sequence shown here is derived from an EMBL/GenBank/DDBJ whole genome shotgun (WGS) entry which is preliminary data.</text>
</comment>